<comment type="caution">
    <text evidence="1">The sequence shown here is derived from an EMBL/GenBank/DDBJ whole genome shotgun (WGS) entry which is preliminary data.</text>
</comment>
<dbReference type="EMBL" id="PEBW01000003">
    <property type="protein sequence ID" value="PTQ52034.1"/>
    <property type="molecule type" value="Genomic_DNA"/>
</dbReference>
<sequence length="376" mass="42558">MDRGRKVSFRHLFRLTDRTGLLEHAHKLLPRRKEGYTADDNARALWAALAWSRELPEGELRSALLERAEIYLAFLEWVSLPNGRFHNNVTYDGRPEEESPSDDLHGRVLWALAWAERSFPQRPHRKLATELLEHALGPVQRGEIRALRGMAYTLAALAYRGIRSAEERRAFDEMLAEFRSAFAAHARDEWTWFEPRLTYSNALLPWGLLAAYEVTGDREIRDIALASLDFLIRTMTDARRGIVRPVGNRGWGEPGKIARFDQQPVDVWKLAMAAEKAYALTRNPLYRETFARAAAWFTGANDLGVPLVDEEEGAAYDGLTPTGPNENAGAEATLSYLMTAYYAIRMAALTGRHFVLSPQGESVFFAEVEQVGRRAL</sequence>
<evidence type="ECO:0000313" key="2">
    <source>
        <dbReference type="Proteomes" id="UP000244016"/>
    </source>
</evidence>
<proteinExistence type="predicted"/>
<organism evidence="1 2">
    <name type="scientific">Brockia lithotrophica</name>
    <dbReference type="NCBI Taxonomy" id="933949"/>
    <lineage>
        <taxon>Bacteria</taxon>
        <taxon>Bacillati</taxon>
        <taxon>Bacillota</taxon>
        <taxon>Bacilli</taxon>
        <taxon>Bacillales</taxon>
        <taxon>Bacillales Family X. Incertae Sedis</taxon>
        <taxon>Brockia</taxon>
    </lineage>
</organism>
<evidence type="ECO:0000313" key="1">
    <source>
        <dbReference type="EMBL" id="PTQ52034.1"/>
    </source>
</evidence>
<dbReference type="GO" id="GO:0016740">
    <property type="term" value="F:transferase activity"/>
    <property type="evidence" value="ECO:0007669"/>
    <property type="project" value="UniProtKB-KW"/>
</dbReference>
<dbReference type="InterPro" id="IPR008928">
    <property type="entry name" value="6-hairpin_glycosidase_sf"/>
</dbReference>
<dbReference type="Proteomes" id="UP000244016">
    <property type="component" value="Unassembled WGS sequence"/>
</dbReference>
<accession>A0A2T5G772</accession>
<protein>
    <submittedName>
        <fullName evidence="1">Glycosyltransferase</fullName>
    </submittedName>
</protein>
<name>A0A2T5G772_9BACL</name>
<dbReference type="SUPFAM" id="SSF48208">
    <property type="entry name" value="Six-hairpin glycosidases"/>
    <property type="match status" value="1"/>
</dbReference>
<keyword evidence="1" id="KW-0808">Transferase</keyword>
<dbReference type="AlphaFoldDB" id="A0A2T5G772"/>
<reference evidence="1 2" key="1">
    <citation type="submission" date="2017-08" db="EMBL/GenBank/DDBJ databases">
        <title>Burning lignite coal seam in the remote Altai Mountains harbors a hydrogen-driven thermophilic microbial community.</title>
        <authorList>
            <person name="Kadnikov V.V."/>
            <person name="Mardanov A.V."/>
            <person name="Ivasenko D."/>
            <person name="Beletsky A.V."/>
            <person name="Karnachuk O.V."/>
            <person name="Ravin N.V."/>
        </authorList>
    </citation>
    <scope>NUCLEOTIDE SEQUENCE [LARGE SCALE GENOMIC DNA]</scope>
    <source>
        <strain evidence="1">AL31</strain>
    </source>
</reference>
<gene>
    <name evidence="1" type="ORF">BLITH_1001</name>
</gene>
<dbReference type="GO" id="GO:0005975">
    <property type="term" value="P:carbohydrate metabolic process"/>
    <property type="evidence" value="ECO:0007669"/>
    <property type="project" value="InterPro"/>
</dbReference>